<dbReference type="InterPro" id="IPR001509">
    <property type="entry name" value="Epimerase_deHydtase"/>
</dbReference>
<dbReference type="InterPro" id="IPR050425">
    <property type="entry name" value="NAD(P)_dehydrat-like"/>
</dbReference>
<organism evidence="4 5">
    <name type="scientific">Dentipellis fragilis</name>
    <dbReference type="NCBI Taxonomy" id="205917"/>
    <lineage>
        <taxon>Eukaryota</taxon>
        <taxon>Fungi</taxon>
        <taxon>Dikarya</taxon>
        <taxon>Basidiomycota</taxon>
        <taxon>Agaricomycotina</taxon>
        <taxon>Agaricomycetes</taxon>
        <taxon>Russulales</taxon>
        <taxon>Hericiaceae</taxon>
        <taxon>Dentipellis</taxon>
    </lineage>
</organism>
<dbReference type="OrthoDB" id="2735536at2759"/>
<dbReference type="GO" id="GO:0016616">
    <property type="term" value="F:oxidoreductase activity, acting on the CH-OH group of donors, NAD or NADP as acceptor"/>
    <property type="evidence" value="ECO:0007669"/>
    <property type="project" value="TreeGrafter"/>
</dbReference>
<dbReference type="Proteomes" id="UP000298327">
    <property type="component" value="Unassembled WGS sequence"/>
</dbReference>
<dbReference type="InterPro" id="IPR036291">
    <property type="entry name" value="NAD(P)-bd_dom_sf"/>
</dbReference>
<name>A0A4Y9YGR3_9AGAM</name>
<dbReference type="Pfam" id="PF01370">
    <property type="entry name" value="Epimerase"/>
    <property type="match status" value="1"/>
</dbReference>
<evidence type="ECO:0000256" key="2">
    <source>
        <dbReference type="ARBA" id="ARBA00023445"/>
    </source>
</evidence>
<evidence type="ECO:0000313" key="5">
    <source>
        <dbReference type="Proteomes" id="UP000298327"/>
    </source>
</evidence>
<protein>
    <recommendedName>
        <fullName evidence="3">NAD-dependent epimerase/dehydratase domain-containing protein</fullName>
    </recommendedName>
</protein>
<dbReference type="Gene3D" id="3.40.50.720">
    <property type="entry name" value="NAD(P)-binding Rossmann-like Domain"/>
    <property type="match status" value="2"/>
</dbReference>
<sequence>MPVVLPPSKVLVTGASGFSGIWVVKTLLEKGYTVRGSVRSEAKGKYLEEYFQQHAGMFEFVVVRDVGARGTLDEALEGDIEAVVHVTGESDFTLKEVQFIGPNTGGTVNMLDSLLTHGRNDDWNDTAVAAVEKDVSQVEKSQQYGASKALAERAILEFVEKHREEIGWDVVCFLPSWCWGPVIHQVLLVRKIRVAQPLSQIVLLYDMLTTPRAKGTTDDYAVDWIDVRDVAAAVSVALASDKAAGERFILNTESATYQNIYDSVHTDPTIRSTLSSIELIQTGEPIKPPHILDFPFAISAKAQQVLGLNTSYPLGQSVADTWRTICENGKLPAAKLQKSVATFGLGISEEDKEGEASSA</sequence>
<dbReference type="PANTHER" id="PTHR10366">
    <property type="entry name" value="NAD DEPENDENT EPIMERASE/DEHYDRATASE"/>
    <property type="match status" value="1"/>
</dbReference>
<dbReference type="EMBL" id="SEOQ01000494">
    <property type="protein sequence ID" value="TFY61754.1"/>
    <property type="molecule type" value="Genomic_DNA"/>
</dbReference>
<dbReference type="STRING" id="205917.A0A4Y9YGR3"/>
<comment type="similarity">
    <text evidence="2">Belongs to the NAD(P)-dependent epimerase/dehydratase family. Dihydroflavonol-4-reductase subfamily.</text>
</comment>
<dbReference type="AlphaFoldDB" id="A0A4Y9YGR3"/>
<evidence type="ECO:0000256" key="1">
    <source>
        <dbReference type="ARBA" id="ARBA00023002"/>
    </source>
</evidence>
<feature type="domain" description="NAD-dependent epimerase/dehydratase" evidence="3">
    <location>
        <begin position="10"/>
        <end position="246"/>
    </location>
</feature>
<reference evidence="4 5" key="1">
    <citation type="submission" date="2019-02" db="EMBL/GenBank/DDBJ databases">
        <title>Genome sequencing of the rare red list fungi Dentipellis fragilis.</title>
        <authorList>
            <person name="Buettner E."/>
            <person name="Kellner H."/>
        </authorList>
    </citation>
    <scope>NUCLEOTIDE SEQUENCE [LARGE SCALE GENOMIC DNA]</scope>
    <source>
        <strain evidence="4 5">DSM 105465</strain>
    </source>
</reference>
<keyword evidence="1" id="KW-0560">Oxidoreductase</keyword>
<comment type="caution">
    <text evidence="4">The sequence shown here is derived from an EMBL/GenBank/DDBJ whole genome shotgun (WGS) entry which is preliminary data.</text>
</comment>
<keyword evidence="5" id="KW-1185">Reference proteome</keyword>
<evidence type="ECO:0000259" key="3">
    <source>
        <dbReference type="Pfam" id="PF01370"/>
    </source>
</evidence>
<proteinExistence type="inferred from homology"/>
<dbReference type="SUPFAM" id="SSF51735">
    <property type="entry name" value="NAD(P)-binding Rossmann-fold domains"/>
    <property type="match status" value="1"/>
</dbReference>
<dbReference type="PANTHER" id="PTHR10366:SF564">
    <property type="entry name" value="STEROL-4-ALPHA-CARBOXYLATE 3-DEHYDROGENASE, DECARBOXYLATING"/>
    <property type="match status" value="1"/>
</dbReference>
<accession>A0A4Y9YGR3</accession>
<evidence type="ECO:0000313" key="4">
    <source>
        <dbReference type="EMBL" id="TFY61754.1"/>
    </source>
</evidence>
<gene>
    <name evidence="4" type="ORF">EVG20_g6944</name>
</gene>